<reference evidence="1 2" key="1">
    <citation type="submission" date="2024-09" db="EMBL/GenBank/DDBJ databases">
        <authorList>
            <person name="Sun Q."/>
            <person name="Mori K."/>
        </authorList>
    </citation>
    <scope>NUCLEOTIDE SEQUENCE [LARGE SCALE GENOMIC DNA]</scope>
    <source>
        <strain evidence="1 2">TBRC 4938</strain>
    </source>
</reference>
<organism evidence="1 2">
    <name type="scientific">Rhizobium puerariae</name>
    <dbReference type="NCBI Taxonomy" id="1585791"/>
    <lineage>
        <taxon>Bacteria</taxon>
        <taxon>Pseudomonadati</taxon>
        <taxon>Pseudomonadota</taxon>
        <taxon>Alphaproteobacteria</taxon>
        <taxon>Hyphomicrobiales</taxon>
        <taxon>Rhizobiaceae</taxon>
        <taxon>Rhizobium/Agrobacterium group</taxon>
        <taxon>Rhizobium</taxon>
    </lineage>
</organism>
<evidence type="ECO:0000313" key="2">
    <source>
        <dbReference type="Proteomes" id="UP001589692"/>
    </source>
</evidence>
<comment type="caution">
    <text evidence="1">The sequence shown here is derived from an EMBL/GenBank/DDBJ whole genome shotgun (WGS) entry which is preliminary data.</text>
</comment>
<sequence>MMPLDPGKMLDRIRLQKAGEYDPWLGQTYETIGEFWTEFRPASGREFRDGSVIIGEERATFAVNYREGLRQVDRIVHLGRGGGRVWDIKSVAPFGFKDGLLLMAVANDSVPPEAV</sequence>
<dbReference type="InterPro" id="IPR008767">
    <property type="entry name" value="Phage_SPP1_head-tail_adaptor"/>
</dbReference>
<proteinExistence type="predicted"/>
<dbReference type="Pfam" id="PF05521">
    <property type="entry name" value="Phage_HCP"/>
    <property type="match status" value="1"/>
</dbReference>
<dbReference type="InterPro" id="IPR038666">
    <property type="entry name" value="SSP1_head-tail_sf"/>
</dbReference>
<gene>
    <name evidence="1" type="ORF">ACFFP0_25370</name>
</gene>
<name>A0ABV6ANJ2_9HYPH</name>
<dbReference type="RefSeq" id="WP_377265003.1">
    <property type="nucleotide sequence ID" value="NZ_JBHMAA010000032.1"/>
</dbReference>
<dbReference type="Gene3D" id="2.40.10.270">
    <property type="entry name" value="Bacteriophage SPP1 head-tail adaptor protein"/>
    <property type="match status" value="1"/>
</dbReference>
<protein>
    <submittedName>
        <fullName evidence="1">Head-tail adaptor protein</fullName>
    </submittedName>
</protein>
<accession>A0ABV6ANJ2</accession>
<dbReference type="EMBL" id="JBHMAA010000032">
    <property type="protein sequence ID" value="MFB9952188.1"/>
    <property type="molecule type" value="Genomic_DNA"/>
</dbReference>
<dbReference type="Proteomes" id="UP001589692">
    <property type="component" value="Unassembled WGS sequence"/>
</dbReference>
<keyword evidence="2" id="KW-1185">Reference proteome</keyword>
<evidence type="ECO:0000313" key="1">
    <source>
        <dbReference type="EMBL" id="MFB9952188.1"/>
    </source>
</evidence>